<dbReference type="InterPro" id="IPR036390">
    <property type="entry name" value="WH_DNA-bd_sf"/>
</dbReference>
<organism evidence="12 13">
    <name type="scientific">Candida boidinii</name>
    <name type="common">Yeast</name>
    <dbReference type="NCBI Taxonomy" id="5477"/>
    <lineage>
        <taxon>Eukaryota</taxon>
        <taxon>Fungi</taxon>
        <taxon>Dikarya</taxon>
        <taxon>Ascomycota</taxon>
        <taxon>Saccharomycotina</taxon>
        <taxon>Pichiomycetes</taxon>
        <taxon>Pichiales</taxon>
        <taxon>Pichiaceae</taxon>
        <taxon>Ogataea</taxon>
        <taxon>Ogataea/Candida clade</taxon>
    </lineage>
</organism>
<feature type="compositionally biased region" description="Low complexity" evidence="10">
    <location>
        <begin position="369"/>
        <end position="385"/>
    </location>
</feature>
<dbReference type="Pfam" id="PF00447">
    <property type="entry name" value="HSF_DNA-bind"/>
    <property type="match status" value="1"/>
</dbReference>
<gene>
    <name evidence="12" type="ORF">Cboi02_000228100</name>
</gene>
<evidence type="ECO:0000259" key="11">
    <source>
        <dbReference type="PROSITE" id="PS00434"/>
    </source>
</evidence>
<feature type="compositionally biased region" description="Low complexity" evidence="10">
    <location>
        <begin position="440"/>
        <end position="459"/>
    </location>
</feature>
<dbReference type="Gene3D" id="1.10.10.10">
    <property type="entry name" value="Winged helix-like DNA-binding domain superfamily/Winged helix DNA-binding domain"/>
    <property type="match status" value="1"/>
</dbReference>
<dbReference type="GO" id="GO:0005634">
    <property type="term" value="C:nucleus"/>
    <property type="evidence" value="ECO:0007669"/>
    <property type="project" value="UniProtKB-SubCell"/>
</dbReference>
<reference evidence="12" key="1">
    <citation type="submission" date="2023-04" db="EMBL/GenBank/DDBJ databases">
        <title>Candida boidinii NBRC 10035.</title>
        <authorList>
            <person name="Ichikawa N."/>
            <person name="Sato H."/>
            <person name="Tonouchi N."/>
        </authorList>
    </citation>
    <scope>NUCLEOTIDE SEQUENCE</scope>
    <source>
        <strain evidence="12">NBRC 10035</strain>
    </source>
</reference>
<evidence type="ECO:0000256" key="7">
    <source>
        <dbReference type="ARBA" id="ARBA00068818"/>
    </source>
</evidence>
<dbReference type="SUPFAM" id="SSF46785">
    <property type="entry name" value="Winged helix' DNA-binding domain"/>
    <property type="match status" value="1"/>
</dbReference>
<feature type="compositionally biased region" description="Low complexity" evidence="10">
    <location>
        <begin position="606"/>
        <end position="616"/>
    </location>
</feature>
<feature type="compositionally biased region" description="Polar residues" evidence="10">
    <location>
        <begin position="414"/>
        <end position="439"/>
    </location>
</feature>
<feature type="region of interest" description="Disordered" evidence="10">
    <location>
        <begin position="653"/>
        <end position="721"/>
    </location>
</feature>
<evidence type="ECO:0000256" key="5">
    <source>
        <dbReference type="ARBA" id="ARBA00023163"/>
    </source>
</evidence>
<feature type="compositionally biased region" description="Polar residues" evidence="10">
    <location>
        <begin position="654"/>
        <end position="690"/>
    </location>
</feature>
<evidence type="ECO:0000256" key="3">
    <source>
        <dbReference type="ARBA" id="ARBA00023015"/>
    </source>
</evidence>
<evidence type="ECO:0000256" key="10">
    <source>
        <dbReference type="SAM" id="MobiDB-lite"/>
    </source>
</evidence>
<keyword evidence="6" id="KW-0539">Nucleus</keyword>
<dbReference type="SMART" id="SM00415">
    <property type="entry name" value="HSF"/>
    <property type="match status" value="1"/>
</dbReference>
<dbReference type="InterPro" id="IPR036388">
    <property type="entry name" value="WH-like_DNA-bd_sf"/>
</dbReference>
<dbReference type="PROSITE" id="PS00434">
    <property type="entry name" value="HSF_DOMAIN"/>
    <property type="match status" value="1"/>
</dbReference>
<sequence>MKLWSMVNDHGNAKYISWLPSGDAFQVNDRESFMKFVLPKYFKHNNFASFVRQLNMYGWHKVQDVNSGSLISNDEIWQFQHPFFVKDREDLLDNIVRNKPTKDKDDENEDIDLNSLFNELENMKSKQRLITEDLLRVRQDNEMLWKENFLARERHKAQSETLEKILRFLASLYGGNSAKFLENEGVTNIETLERLQKFSNAYGDPNSQELTNYIPNNNPNNNNNNNYLNHGHQQHYHPYPQNNNNNNRNNQYNDSVNNQQLAQVDHQILNAGGNPYADQQHQMQSSMNPYYSRPMLMIAPNSHNSSITSLPPTPNGGGIPLPHQISTMTPTTPGVIVQQHPSQSGGTPISNDIMDPNAYQQIRQFSRPGSINNTPNPNSGNQNINLPGSIANTPNQIIIGAPGPGNVNAAAPNTNSNISSKIPGTSTNSRFVQGKQNDLNSSISSTVSSVSSASSSNKNGKQKKNSKNSKKSKEYSEPVLQEITRVPESRNDYAVPPIHDQTSYLYQDHHNSNSNNNNNNGLYNNINIGGGSNIDSPRNFLVDLPSNPQTPLIGTPTATATLLNGIENNLKQQSGSLKQVNDWINKLQASKDDVDPNHNTDGASDNNTNTTNNNLNNDFQVEDFFIPDINYQFNYPDSAGVTDNNRFDDFYNVNLDQPQMTGNNEASLSSTPLTETLKSVSASEASTNSNKDLDALLPDGKRSIDEVTGSLPTSHSNKRQK</sequence>
<dbReference type="PRINTS" id="PR00056">
    <property type="entry name" value="HSFDOMAIN"/>
</dbReference>
<dbReference type="FunFam" id="1.10.10.10:FF:000027">
    <property type="entry name" value="Heat shock transcription factor 1"/>
    <property type="match status" value="1"/>
</dbReference>
<evidence type="ECO:0000256" key="2">
    <source>
        <dbReference type="ARBA" id="ARBA00006403"/>
    </source>
</evidence>
<keyword evidence="4" id="KW-0238">DNA-binding</keyword>
<evidence type="ECO:0000256" key="8">
    <source>
        <dbReference type="ARBA" id="ARBA00084017"/>
    </source>
</evidence>
<comment type="subcellular location">
    <subcellularLocation>
        <location evidence="1">Nucleus</location>
    </subcellularLocation>
</comment>
<evidence type="ECO:0000313" key="13">
    <source>
        <dbReference type="Proteomes" id="UP001165120"/>
    </source>
</evidence>
<keyword evidence="5" id="KW-0804">Transcription</keyword>
<feature type="compositionally biased region" description="Low complexity" evidence="10">
    <location>
        <begin position="212"/>
        <end position="253"/>
    </location>
</feature>
<feature type="region of interest" description="Disordered" evidence="10">
    <location>
        <begin position="408"/>
        <end position="481"/>
    </location>
</feature>
<proteinExistence type="inferred from homology"/>
<evidence type="ECO:0000256" key="6">
    <source>
        <dbReference type="ARBA" id="ARBA00023242"/>
    </source>
</evidence>
<comment type="caution">
    <text evidence="12">The sequence shown here is derived from an EMBL/GenBank/DDBJ whole genome shotgun (WGS) entry which is preliminary data.</text>
</comment>
<dbReference type="AlphaFoldDB" id="A0A9W6WGG0"/>
<feature type="compositionally biased region" description="Basic and acidic residues" evidence="10">
    <location>
        <begin position="691"/>
        <end position="705"/>
    </location>
</feature>
<name>A0A9W6WGG0_CANBO</name>
<dbReference type="PANTHER" id="PTHR10015">
    <property type="entry name" value="HEAT SHOCK TRANSCRIPTION FACTOR"/>
    <property type="match status" value="1"/>
</dbReference>
<keyword evidence="13" id="KW-1185">Reference proteome</keyword>
<feature type="region of interest" description="Disordered" evidence="10">
    <location>
        <begin position="367"/>
        <end position="389"/>
    </location>
</feature>
<accession>A0A9W6WGG0</accession>
<feature type="domain" description="HSF-type DNA-binding" evidence="11">
    <location>
        <begin position="38"/>
        <end position="62"/>
    </location>
</feature>
<dbReference type="EMBL" id="BSXN01000663">
    <property type="protein sequence ID" value="GME69393.1"/>
    <property type="molecule type" value="Genomic_DNA"/>
</dbReference>
<evidence type="ECO:0000256" key="1">
    <source>
        <dbReference type="ARBA" id="ARBA00004123"/>
    </source>
</evidence>
<evidence type="ECO:0000256" key="4">
    <source>
        <dbReference type="ARBA" id="ARBA00023125"/>
    </source>
</evidence>
<dbReference type="Proteomes" id="UP001165120">
    <property type="component" value="Unassembled WGS sequence"/>
</dbReference>
<protein>
    <recommendedName>
        <fullName evidence="7">Heat shock transcription factor</fullName>
    </recommendedName>
    <alternativeName>
        <fullName evidence="8">Heat shock factor protein</fullName>
    </alternativeName>
</protein>
<feature type="compositionally biased region" description="Basic residues" evidence="10">
    <location>
        <begin position="460"/>
        <end position="470"/>
    </location>
</feature>
<dbReference type="GO" id="GO:0003700">
    <property type="term" value="F:DNA-binding transcription factor activity"/>
    <property type="evidence" value="ECO:0007669"/>
    <property type="project" value="InterPro"/>
</dbReference>
<dbReference type="PANTHER" id="PTHR10015:SF427">
    <property type="entry name" value="HEAT SHOCK FACTOR PROTEIN"/>
    <property type="match status" value="1"/>
</dbReference>
<keyword evidence="3" id="KW-0805">Transcription regulation</keyword>
<feature type="compositionally biased region" description="Basic and acidic residues" evidence="10">
    <location>
        <begin position="589"/>
        <end position="598"/>
    </location>
</feature>
<evidence type="ECO:0000313" key="12">
    <source>
        <dbReference type="EMBL" id="GME69393.1"/>
    </source>
</evidence>
<comment type="similarity">
    <text evidence="2 9">Belongs to the HSF family.</text>
</comment>
<dbReference type="InterPro" id="IPR000232">
    <property type="entry name" value="HSF_DNA-bd"/>
</dbReference>
<evidence type="ECO:0000256" key="9">
    <source>
        <dbReference type="RuleBase" id="RU004020"/>
    </source>
</evidence>
<feature type="region of interest" description="Disordered" evidence="10">
    <location>
        <begin position="201"/>
        <end position="253"/>
    </location>
</feature>
<dbReference type="GO" id="GO:0043565">
    <property type="term" value="F:sequence-specific DNA binding"/>
    <property type="evidence" value="ECO:0007669"/>
    <property type="project" value="InterPro"/>
</dbReference>
<feature type="region of interest" description="Disordered" evidence="10">
    <location>
        <begin position="589"/>
        <end position="616"/>
    </location>
</feature>